<proteinExistence type="inferred from homology"/>
<evidence type="ECO:0000313" key="5">
    <source>
        <dbReference type="EMBL" id="CAA7039185.1"/>
    </source>
</evidence>
<name>A0A6D2JH74_9BRAS</name>
<keyword evidence="6" id="KW-1185">Reference proteome</keyword>
<comment type="similarity">
    <text evidence="1">Belongs to the PPR family. P subfamily.</text>
</comment>
<evidence type="ECO:0000256" key="3">
    <source>
        <dbReference type="PROSITE-ProRule" id="PRU00708"/>
    </source>
</evidence>
<dbReference type="PROSITE" id="PS51375">
    <property type="entry name" value="PPR"/>
    <property type="match status" value="1"/>
</dbReference>
<dbReference type="GO" id="GO:0003729">
    <property type="term" value="F:mRNA binding"/>
    <property type="evidence" value="ECO:0007669"/>
    <property type="project" value="TreeGrafter"/>
</dbReference>
<dbReference type="Proteomes" id="UP000467841">
    <property type="component" value="Unassembled WGS sequence"/>
</dbReference>
<dbReference type="PANTHER" id="PTHR47938">
    <property type="entry name" value="RESPIRATORY COMPLEX I CHAPERONE (CIA84), PUTATIVE (AFU_ORTHOLOGUE AFUA_2G06020)-RELATED"/>
    <property type="match status" value="1"/>
</dbReference>
<accession>A0A6D2JH74</accession>
<dbReference type="PANTHER" id="PTHR47938:SF35">
    <property type="entry name" value="PENTATRICOPEPTIDE REPEAT-CONTAINING PROTEIN 4, MITOCHONDRIAL-RELATED"/>
    <property type="match status" value="1"/>
</dbReference>
<sequence length="276" mass="31344">MGRRRRLLPPNSHSILTLLVAALKRKVQKSLPLASKPIPDPFFAEHIAYLKEMPNHPDVPRWRDIPALKDLLPVVSFSDVSELHLDLDPKFHKSVHCYASLLHVLTKHGVACDVPLIMSFMTHACVTDKDRSLVIDVYKQYKLASLALAMRICWIHWLDLIWRWHVVVSQQYVCKMIQSGLTPNLTTFTSLIMGYCRTGDADAALRVFQRNMVQQYGCVPDLKCYEQLMGGICEANKLGIAWMLLDCLLVRLFLRSCLGVAACCTSMGKLRTLLKI</sequence>
<organism evidence="5 6">
    <name type="scientific">Microthlaspi erraticum</name>
    <dbReference type="NCBI Taxonomy" id="1685480"/>
    <lineage>
        <taxon>Eukaryota</taxon>
        <taxon>Viridiplantae</taxon>
        <taxon>Streptophyta</taxon>
        <taxon>Embryophyta</taxon>
        <taxon>Tracheophyta</taxon>
        <taxon>Spermatophyta</taxon>
        <taxon>Magnoliopsida</taxon>
        <taxon>eudicotyledons</taxon>
        <taxon>Gunneridae</taxon>
        <taxon>Pentapetalae</taxon>
        <taxon>rosids</taxon>
        <taxon>malvids</taxon>
        <taxon>Brassicales</taxon>
        <taxon>Brassicaceae</taxon>
        <taxon>Coluteocarpeae</taxon>
        <taxon>Microthlaspi</taxon>
    </lineage>
</organism>
<dbReference type="AlphaFoldDB" id="A0A6D2JH74"/>
<feature type="repeat" description="PPR" evidence="3">
    <location>
        <begin position="184"/>
        <end position="220"/>
    </location>
</feature>
<dbReference type="InterPro" id="IPR011990">
    <property type="entry name" value="TPR-like_helical_dom_sf"/>
</dbReference>
<evidence type="ECO:0000256" key="2">
    <source>
        <dbReference type="ARBA" id="ARBA00022737"/>
    </source>
</evidence>
<dbReference type="EMBL" id="CACVBM020001207">
    <property type="protein sequence ID" value="CAA7039171.1"/>
    <property type="molecule type" value="Genomic_DNA"/>
</dbReference>
<evidence type="ECO:0000313" key="4">
    <source>
        <dbReference type="EMBL" id="CAA7039171.1"/>
    </source>
</evidence>
<dbReference type="NCBIfam" id="TIGR00756">
    <property type="entry name" value="PPR"/>
    <property type="match status" value="1"/>
</dbReference>
<dbReference type="Pfam" id="PF12854">
    <property type="entry name" value="PPR_1"/>
    <property type="match status" value="1"/>
</dbReference>
<dbReference type="OrthoDB" id="1031825at2759"/>
<evidence type="ECO:0000256" key="1">
    <source>
        <dbReference type="ARBA" id="ARBA00007626"/>
    </source>
</evidence>
<protein>
    <recommendedName>
        <fullName evidence="7">Pentacotripeptide-repeat region of PRORP domain-containing protein</fullName>
    </recommendedName>
</protein>
<dbReference type="InterPro" id="IPR002885">
    <property type="entry name" value="PPR_rpt"/>
</dbReference>
<keyword evidence="2" id="KW-0677">Repeat</keyword>
<dbReference type="Gene3D" id="1.25.40.10">
    <property type="entry name" value="Tetratricopeptide repeat domain"/>
    <property type="match status" value="1"/>
</dbReference>
<evidence type="ECO:0000313" key="6">
    <source>
        <dbReference type="Proteomes" id="UP000467841"/>
    </source>
</evidence>
<evidence type="ECO:0008006" key="7">
    <source>
        <dbReference type="Google" id="ProtNLM"/>
    </source>
</evidence>
<gene>
    <name evidence="4" type="ORF">MERR_LOCUS26406</name>
    <name evidence="5" type="ORF">MERR_LOCUS26420</name>
</gene>
<dbReference type="EMBL" id="CACVBM020001207">
    <property type="protein sequence ID" value="CAA7039185.1"/>
    <property type="molecule type" value="Genomic_DNA"/>
</dbReference>
<reference evidence="5 6" key="1">
    <citation type="submission" date="2020-01" db="EMBL/GenBank/DDBJ databases">
        <authorList>
            <person name="Mishra B."/>
        </authorList>
    </citation>
    <scope>NUCLEOTIDE SEQUENCE [LARGE SCALE GENOMIC DNA]</scope>
</reference>